<organism evidence="3 4">
    <name type="scientific">Potamilus streckersoni</name>
    <dbReference type="NCBI Taxonomy" id="2493646"/>
    <lineage>
        <taxon>Eukaryota</taxon>
        <taxon>Metazoa</taxon>
        <taxon>Spiralia</taxon>
        <taxon>Lophotrochozoa</taxon>
        <taxon>Mollusca</taxon>
        <taxon>Bivalvia</taxon>
        <taxon>Autobranchia</taxon>
        <taxon>Heteroconchia</taxon>
        <taxon>Palaeoheterodonta</taxon>
        <taxon>Unionida</taxon>
        <taxon>Unionoidea</taxon>
        <taxon>Unionidae</taxon>
        <taxon>Ambleminae</taxon>
        <taxon>Lampsilini</taxon>
        <taxon>Potamilus</taxon>
    </lineage>
</organism>
<keyword evidence="2" id="KW-1133">Transmembrane helix</keyword>
<keyword evidence="4" id="KW-1185">Reference proteome</keyword>
<name>A0AAE0T2C2_9BIVA</name>
<dbReference type="Gene3D" id="3.20.20.140">
    <property type="entry name" value="Metal-dependent hydrolases"/>
    <property type="match status" value="1"/>
</dbReference>
<comment type="similarity">
    <text evidence="1">Belongs to the metallo-dependent hydrolases superfamily. TatD-type hydrolase family.</text>
</comment>
<dbReference type="InterPro" id="IPR001130">
    <property type="entry name" value="TatD-like"/>
</dbReference>
<reference evidence="3" key="2">
    <citation type="journal article" date="2021" name="Genome Biol. Evol.">
        <title>Developing a high-quality reference genome for a parasitic bivalve with doubly uniparental inheritance (Bivalvia: Unionida).</title>
        <authorList>
            <person name="Smith C.H."/>
        </authorList>
    </citation>
    <scope>NUCLEOTIDE SEQUENCE</scope>
    <source>
        <strain evidence="3">CHS0354</strain>
        <tissue evidence="3">Mantle</tissue>
    </source>
</reference>
<dbReference type="EMBL" id="JAEAOA010001343">
    <property type="protein sequence ID" value="KAK3602436.1"/>
    <property type="molecule type" value="Genomic_DNA"/>
</dbReference>
<keyword evidence="2" id="KW-0472">Membrane</keyword>
<dbReference type="Pfam" id="PF01026">
    <property type="entry name" value="TatD_DNase"/>
    <property type="match status" value="1"/>
</dbReference>
<reference evidence="3" key="3">
    <citation type="submission" date="2023-05" db="EMBL/GenBank/DDBJ databases">
        <authorList>
            <person name="Smith C.H."/>
        </authorList>
    </citation>
    <scope>NUCLEOTIDE SEQUENCE</scope>
    <source>
        <strain evidence="3">CHS0354</strain>
        <tissue evidence="3">Mantle</tissue>
    </source>
</reference>
<evidence type="ECO:0000256" key="2">
    <source>
        <dbReference type="SAM" id="Phobius"/>
    </source>
</evidence>
<feature type="transmembrane region" description="Helical" evidence="2">
    <location>
        <begin position="418"/>
        <end position="439"/>
    </location>
</feature>
<evidence type="ECO:0000313" key="3">
    <source>
        <dbReference type="EMBL" id="KAK3602436.1"/>
    </source>
</evidence>
<evidence type="ECO:0000256" key="1">
    <source>
        <dbReference type="ARBA" id="ARBA00009275"/>
    </source>
</evidence>
<proteinExistence type="inferred from homology"/>
<dbReference type="PANTHER" id="PTHR46124">
    <property type="entry name" value="D-AMINOACYL-TRNA DEACYLASE"/>
    <property type="match status" value="1"/>
</dbReference>
<reference evidence="3" key="1">
    <citation type="journal article" date="2021" name="Genome Biol. Evol.">
        <title>A High-Quality Reference Genome for a Parasitic Bivalve with Doubly Uniparental Inheritance (Bivalvia: Unionida).</title>
        <authorList>
            <person name="Smith C.H."/>
        </authorList>
    </citation>
    <scope>NUCLEOTIDE SEQUENCE</scope>
    <source>
        <strain evidence="3">CHS0354</strain>
    </source>
</reference>
<dbReference type="CDD" id="cd01310">
    <property type="entry name" value="TatD_DNAse"/>
    <property type="match status" value="1"/>
</dbReference>
<sequence>MAYSHQFVIGNLSQMTTVASLETFLGLDKQNLRGKEFTVVELGVKKNGQPLGIAFVTVHVSMKKHMLGFNKQVLDGHIITVKFLSSHQYFLKCKQWVMRQDGVISSKSLKPKCLSKYSPLRSKFYLCDFGANLLHRSMLKDIENIKAMGYDYGVSCMVVPGYNIAQSEQALKLSKENSEGLYYTAGIHPHFVDMYTSDSIAVIRNMVMENCIAVGPTGMDFTKDSSLSNKKKQQEVFEAQVKLACEIGNKPIYVYERGAHLEVLTILTKNRDKLAGILIHDFSGTPKQAEAYVKIGCYIGVTGGSVLLQKKRGKTFSEFRAKVPLEQILLESRGLPTLIHKPQVDHPRAIRTCKDSKRNETHPVSIVEISVHLAQSFNISVEEVTRKISAASMIFIRDLSKSKPCTSKSKAKIWKGTYFDILYTFGFLLFVWLCCFIGFQQLLHLQSFLEENHPGMYKYVAFWKFYATSGQ</sequence>
<dbReference type="GO" id="GO:0016788">
    <property type="term" value="F:hydrolase activity, acting on ester bonds"/>
    <property type="evidence" value="ECO:0007669"/>
    <property type="project" value="InterPro"/>
</dbReference>
<comment type="caution">
    <text evidence="3">The sequence shown here is derived from an EMBL/GenBank/DDBJ whole genome shotgun (WGS) entry which is preliminary data.</text>
</comment>
<evidence type="ECO:0000313" key="4">
    <source>
        <dbReference type="Proteomes" id="UP001195483"/>
    </source>
</evidence>
<protein>
    <submittedName>
        <fullName evidence="3">Uncharacterized protein</fullName>
    </submittedName>
</protein>
<keyword evidence="2" id="KW-0812">Transmembrane</keyword>
<gene>
    <name evidence="3" type="ORF">CHS0354_022225</name>
</gene>
<dbReference type="PANTHER" id="PTHR46124:SF2">
    <property type="entry name" value="D-AMINOACYL-TRNA DEACYLASE"/>
    <property type="match status" value="1"/>
</dbReference>
<dbReference type="AlphaFoldDB" id="A0AAE0T2C2"/>
<dbReference type="Proteomes" id="UP001195483">
    <property type="component" value="Unassembled WGS sequence"/>
</dbReference>
<dbReference type="SUPFAM" id="SSF51556">
    <property type="entry name" value="Metallo-dependent hydrolases"/>
    <property type="match status" value="1"/>
</dbReference>
<accession>A0AAE0T2C2</accession>
<dbReference type="InterPro" id="IPR032466">
    <property type="entry name" value="Metal_Hydrolase"/>
</dbReference>